<dbReference type="SUPFAM" id="SSF55811">
    <property type="entry name" value="Nudix"/>
    <property type="match status" value="1"/>
</dbReference>
<dbReference type="PANTHER" id="PTHR43736">
    <property type="entry name" value="ADP-RIBOSE PYROPHOSPHATASE"/>
    <property type="match status" value="1"/>
</dbReference>
<evidence type="ECO:0000256" key="1">
    <source>
        <dbReference type="SAM" id="Phobius"/>
    </source>
</evidence>
<name>A0A9N8HGH7_9STRA</name>
<feature type="domain" description="Nudix hydrolase" evidence="2">
    <location>
        <begin position="90"/>
        <end position="223"/>
    </location>
</feature>
<dbReference type="PROSITE" id="PS51462">
    <property type="entry name" value="NUDIX"/>
    <property type="match status" value="1"/>
</dbReference>
<protein>
    <submittedName>
        <fullName evidence="3">NUDIX domain</fullName>
    </submittedName>
</protein>
<keyword evidence="4" id="KW-1185">Reference proteome</keyword>
<gene>
    <name evidence="3" type="ORF">SEMRO_579_G169920.1</name>
</gene>
<dbReference type="Gene3D" id="3.90.79.10">
    <property type="entry name" value="Nucleoside Triphosphate Pyrophosphohydrolase"/>
    <property type="match status" value="1"/>
</dbReference>
<evidence type="ECO:0000313" key="3">
    <source>
        <dbReference type="EMBL" id="CAB9513221.1"/>
    </source>
</evidence>
<dbReference type="PANTHER" id="PTHR43736:SF5">
    <property type="entry name" value="NUDIX HYDROLASE DOMAIN-CONTAINING PROTEIN"/>
    <property type="match status" value="1"/>
</dbReference>
<dbReference type="OrthoDB" id="447842at2759"/>
<keyword evidence="1" id="KW-0812">Transmembrane</keyword>
<sequence>MDNNALNKKYRRKGGSLKNVLSSQDAVLRISFAMNVLFGITWLWSRLIGNEDSFMWIRGDEHVWHGGGTPYDNDHRGSCWCGADGYCLCTPFVAFDLILVSQEDDDTFFWVKQRKDTNQLATIGGFLEVGDSLELALHRELKEQVGIVLEQQSGNTQFQMLGVYSDPRRDNLRRNVAVAYVVRLPHAIYPKEAKDVRKIAIKDIEQHDFYADHKMMLLDYRHSLQAGKHGLATTTSLNGALEGVKLQSAQKALGITRSLCM</sequence>
<comment type="caution">
    <text evidence="3">The sequence shown here is derived from an EMBL/GenBank/DDBJ whole genome shotgun (WGS) entry which is preliminary data.</text>
</comment>
<dbReference type="InterPro" id="IPR015797">
    <property type="entry name" value="NUDIX_hydrolase-like_dom_sf"/>
</dbReference>
<feature type="transmembrane region" description="Helical" evidence="1">
    <location>
        <begin position="26"/>
        <end position="45"/>
    </location>
</feature>
<proteinExistence type="predicted"/>
<evidence type="ECO:0000313" key="4">
    <source>
        <dbReference type="Proteomes" id="UP001153069"/>
    </source>
</evidence>
<dbReference type="InterPro" id="IPR000086">
    <property type="entry name" value="NUDIX_hydrolase_dom"/>
</dbReference>
<reference evidence="3" key="1">
    <citation type="submission" date="2020-06" db="EMBL/GenBank/DDBJ databases">
        <authorList>
            <consortium name="Plant Systems Biology data submission"/>
        </authorList>
    </citation>
    <scope>NUCLEOTIDE SEQUENCE</scope>
    <source>
        <strain evidence="3">D6</strain>
    </source>
</reference>
<keyword evidence="1" id="KW-1133">Transmembrane helix</keyword>
<organism evidence="3 4">
    <name type="scientific">Seminavis robusta</name>
    <dbReference type="NCBI Taxonomy" id="568900"/>
    <lineage>
        <taxon>Eukaryota</taxon>
        <taxon>Sar</taxon>
        <taxon>Stramenopiles</taxon>
        <taxon>Ochrophyta</taxon>
        <taxon>Bacillariophyta</taxon>
        <taxon>Bacillariophyceae</taxon>
        <taxon>Bacillariophycidae</taxon>
        <taxon>Naviculales</taxon>
        <taxon>Naviculaceae</taxon>
        <taxon>Seminavis</taxon>
    </lineage>
</organism>
<dbReference type="Pfam" id="PF00293">
    <property type="entry name" value="NUDIX"/>
    <property type="match status" value="1"/>
</dbReference>
<dbReference type="AlphaFoldDB" id="A0A9N8HGH7"/>
<dbReference type="Proteomes" id="UP001153069">
    <property type="component" value="Unassembled WGS sequence"/>
</dbReference>
<keyword evidence="1" id="KW-0472">Membrane</keyword>
<accession>A0A9N8HGH7</accession>
<evidence type="ECO:0000259" key="2">
    <source>
        <dbReference type="PROSITE" id="PS51462"/>
    </source>
</evidence>
<dbReference type="EMBL" id="CAICTM010000578">
    <property type="protein sequence ID" value="CAB9513221.1"/>
    <property type="molecule type" value="Genomic_DNA"/>
</dbReference>